<keyword evidence="2" id="KW-0472">Membrane</keyword>
<evidence type="ECO:0000313" key="5">
    <source>
        <dbReference type="Proteomes" id="UP000184314"/>
    </source>
</evidence>
<keyword evidence="2" id="KW-1003">Cell membrane</keyword>
<comment type="function">
    <text evidence="1">Essential cell division protein that stabilizes the FtsZ protofilaments by cross-linking them and that serves as a cytoplasmic membrane anchor for the Z ring. Also required for the recruitment to the septal ring of downstream cell division proteins.</text>
</comment>
<dbReference type="Gene3D" id="3.30.1400.10">
    <property type="entry name" value="ZipA, C-terminal FtsZ-binding domain"/>
    <property type="match status" value="1"/>
</dbReference>
<dbReference type="OrthoDB" id="264211at2"/>
<keyword evidence="1" id="KW-0131">Cell cycle</keyword>
<name>A0A1M6Q8H6_9FLAO</name>
<dbReference type="GO" id="GO:0005886">
    <property type="term" value="C:plasma membrane"/>
    <property type="evidence" value="ECO:0007669"/>
    <property type="project" value="UniProtKB-SubCell"/>
</dbReference>
<dbReference type="EMBL" id="FQZX01000002">
    <property type="protein sequence ID" value="SHK16458.1"/>
    <property type="molecule type" value="Genomic_DNA"/>
</dbReference>
<evidence type="ECO:0000256" key="2">
    <source>
        <dbReference type="RuleBase" id="RU003613"/>
    </source>
</evidence>
<reference evidence="5" key="1">
    <citation type="submission" date="2016-11" db="EMBL/GenBank/DDBJ databases">
        <authorList>
            <person name="Varghese N."/>
            <person name="Submissions S."/>
        </authorList>
    </citation>
    <scope>NUCLEOTIDE SEQUENCE [LARGE SCALE GENOMIC DNA]</scope>
    <source>
        <strain evidence="5">DSM 16478</strain>
    </source>
</reference>
<dbReference type="InterPro" id="IPR007449">
    <property type="entry name" value="ZipA_FtsZ-bd_C"/>
</dbReference>
<dbReference type="Pfam" id="PF04354">
    <property type="entry name" value="ZipA_C"/>
    <property type="match status" value="1"/>
</dbReference>
<organism evidence="4 5">
    <name type="scientific">Maribacter aquivivus</name>
    <dbReference type="NCBI Taxonomy" id="228958"/>
    <lineage>
        <taxon>Bacteria</taxon>
        <taxon>Pseudomonadati</taxon>
        <taxon>Bacteroidota</taxon>
        <taxon>Flavobacteriia</taxon>
        <taxon>Flavobacteriales</taxon>
        <taxon>Flavobacteriaceae</taxon>
        <taxon>Maribacter</taxon>
    </lineage>
</organism>
<dbReference type="SUPFAM" id="SSF64383">
    <property type="entry name" value="Cell-division protein ZipA, C-terminal domain"/>
    <property type="match status" value="1"/>
</dbReference>
<keyword evidence="2" id="KW-0997">Cell inner membrane</keyword>
<keyword evidence="1" id="KW-0132">Cell division</keyword>
<dbReference type="AlphaFoldDB" id="A0A1M6Q8H6"/>
<dbReference type="GO" id="GO:0090529">
    <property type="term" value="P:cell septum assembly"/>
    <property type="evidence" value="ECO:0007669"/>
    <property type="project" value="InterPro"/>
</dbReference>
<gene>
    <name evidence="4" type="ORF">SAMN04488007_2221</name>
</gene>
<dbReference type="SMART" id="SM00771">
    <property type="entry name" value="ZipA_C"/>
    <property type="match status" value="1"/>
</dbReference>
<comment type="subcellular location">
    <subcellularLocation>
        <location evidence="2">Cell inner membrane</location>
        <topology evidence="2">Single-pass type I membrane protein</topology>
    </subcellularLocation>
</comment>
<evidence type="ECO:0000259" key="3">
    <source>
        <dbReference type="SMART" id="SM00771"/>
    </source>
</evidence>
<protein>
    <recommendedName>
        <fullName evidence="1">Cell division protein ZipA</fullName>
    </recommendedName>
</protein>
<dbReference type="Proteomes" id="UP000184314">
    <property type="component" value="Unassembled WGS sequence"/>
</dbReference>
<accession>A0A1M6Q8H6</accession>
<keyword evidence="2" id="KW-0812">Transmembrane</keyword>
<sequence>MCDCLHIRTLPFILRNRSTMRNYSIAILIILTLISCKSKTNKNMNSDYTISTASESDERAKKALPVEGSEDKSDILKLNINIPEILKEPDSIRFFGNAKYDWILTIEANSSEMFHRDSVEKYISNDWRKKVMYPTVYCLPEKSNNWTYLFAGDNEANTFKKFALAWKLYDPIDEPPTVYNEKSLSKFDKLVKKRMKKLKASKLDYNFPIQEASAISNGLSSFVTQNNQWAIIVLKADKEFEGKEIWDVMMSVGLRWGDMDLFHWNNDNREVGDDQLLSVWTSTQPGYFFPEEIAEGNVQTEDLIFGFSIPRSVAPKEVFNVMCEVTDYAQKRLGGQILDGNGNKLDKSAELERIDLILKNLNKESIKSGIGDALYLFQ</sequence>
<proteinExistence type="inferred from homology"/>
<feature type="domain" description="ZipA C-terminal FtsZ-binding" evidence="3">
    <location>
        <begin position="225"/>
        <end position="361"/>
    </location>
</feature>
<evidence type="ECO:0000256" key="1">
    <source>
        <dbReference type="RuleBase" id="RU003612"/>
    </source>
</evidence>
<keyword evidence="5" id="KW-1185">Reference proteome</keyword>
<dbReference type="InterPro" id="IPR036765">
    <property type="entry name" value="ZipA_FtsZ-bd_C_sf"/>
</dbReference>
<evidence type="ECO:0000313" key="4">
    <source>
        <dbReference type="EMBL" id="SHK16458.1"/>
    </source>
</evidence>
<comment type="similarity">
    <text evidence="1">Belongs to the ZipA family.</text>
</comment>
<dbReference type="STRING" id="228958.SAMN04488007_2221"/>